<dbReference type="InterPro" id="IPR038670">
    <property type="entry name" value="HslJ-like_sf"/>
</dbReference>
<dbReference type="InterPro" id="IPR039366">
    <property type="entry name" value="Pilotin"/>
</dbReference>
<feature type="domain" description="DUF306" evidence="2">
    <location>
        <begin position="153"/>
        <end position="261"/>
    </location>
</feature>
<evidence type="ECO:0000259" key="2">
    <source>
        <dbReference type="Pfam" id="PF03724"/>
    </source>
</evidence>
<gene>
    <name evidence="3" type="ORF">V6617_17580</name>
</gene>
<dbReference type="PANTHER" id="PTHR38013:SF1">
    <property type="entry name" value="GLYCOPROTEIN_POLYSACCHARIDE METABOLISM"/>
    <property type="match status" value="1"/>
</dbReference>
<keyword evidence="4" id="KW-1185">Reference proteome</keyword>
<dbReference type="InterPro" id="IPR005184">
    <property type="entry name" value="DUF306_Meta_HslJ"/>
</dbReference>
<dbReference type="Proteomes" id="UP001369958">
    <property type="component" value="Chromosome"/>
</dbReference>
<feature type="chain" id="PRO_5047275107" evidence="1">
    <location>
        <begin position="25"/>
        <end position="267"/>
    </location>
</feature>
<evidence type="ECO:0000313" key="3">
    <source>
        <dbReference type="EMBL" id="WWT32792.1"/>
    </source>
</evidence>
<dbReference type="EMBL" id="CP146275">
    <property type="protein sequence ID" value="WWT32792.1"/>
    <property type="molecule type" value="Genomic_DNA"/>
</dbReference>
<organism evidence="3 4">
    <name type="scientific">Pelagibacterium nitratireducens</name>
    <dbReference type="NCBI Taxonomy" id="1046114"/>
    <lineage>
        <taxon>Bacteria</taxon>
        <taxon>Pseudomonadati</taxon>
        <taxon>Pseudomonadota</taxon>
        <taxon>Alphaproteobacteria</taxon>
        <taxon>Hyphomicrobiales</taxon>
        <taxon>Devosiaceae</taxon>
        <taxon>Pelagibacterium</taxon>
    </lineage>
</organism>
<keyword evidence="3" id="KW-0449">Lipoprotein</keyword>
<sequence>MRSVAKPIGLSALAAITMAGSAFADTLTITGDIAYRERMALPLNAVATVSLIDVSLADAPSTTIAEDVIDPAGQVPIGFVIDFDPDAIAEGHSYAIAARIEVDGELWFINDTTISVEPLTRTELVSVPLVNARGTEPAPQTGDGKKAGADLPADLAGTGWVLTMLGASPSAEGVETTLVFGETDPSLGGIGGCNTYGGSVTVQDDGNLSISDIFSTMMACEEPEMGQEHAFFDALGATSNYSIDDETLTLLDGEGNTVATLAPHASE</sequence>
<name>A0ABZ2HZ26_9HYPH</name>
<dbReference type="Pfam" id="PF03724">
    <property type="entry name" value="META"/>
    <property type="match status" value="1"/>
</dbReference>
<evidence type="ECO:0000313" key="4">
    <source>
        <dbReference type="Proteomes" id="UP001369958"/>
    </source>
</evidence>
<proteinExistence type="predicted"/>
<evidence type="ECO:0000256" key="1">
    <source>
        <dbReference type="SAM" id="SignalP"/>
    </source>
</evidence>
<accession>A0ABZ2HZ26</accession>
<feature type="signal peptide" evidence="1">
    <location>
        <begin position="1"/>
        <end position="24"/>
    </location>
</feature>
<dbReference type="RefSeq" id="WP_338608215.1">
    <property type="nucleotide sequence ID" value="NZ_CP146275.1"/>
</dbReference>
<dbReference type="Gene3D" id="2.40.128.270">
    <property type="match status" value="1"/>
</dbReference>
<keyword evidence="1" id="KW-0732">Signal</keyword>
<reference evidence="3 4" key="1">
    <citation type="submission" date="2024-02" db="EMBL/GenBank/DDBJ databases">
        <title>Complete genome sequence of Pelagibacterium nitratireducens ZH15.</title>
        <authorList>
            <person name="Zhao L.H."/>
        </authorList>
    </citation>
    <scope>NUCLEOTIDE SEQUENCE [LARGE SCALE GENOMIC DNA]</scope>
    <source>
        <strain evidence="3 4">ZH15</strain>
    </source>
</reference>
<protein>
    <submittedName>
        <fullName evidence="3">YbaY family lipoprotein</fullName>
    </submittedName>
</protein>
<dbReference type="InterPro" id="IPR053196">
    <property type="entry name" value="Lipoprotein_YbaY-like"/>
</dbReference>
<dbReference type="Pfam" id="PF09619">
    <property type="entry name" value="YscW"/>
    <property type="match status" value="1"/>
</dbReference>
<dbReference type="PANTHER" id="PTHR38013">
    <property type="entry name" value="GLYCOPROTEIN/POLYSACCHARIDE METABOLISM"/>
    <property type="match status" value="1"/>
</dbReference>